<sequence>MKAIPYRELTKSLAKISFLRRFFSDPNQPEFFRPSQSVFDYQMADLRKYAREYGTDVRRYPEFLESATPERMFSVLSLLCSWKYINRKPMSLIERHALALPGLFAEVNNGGFHQYFFNSAGDDWDALDWGFETSGDLKSLERFRKVLAIFPKGSPYRNRAFRWKQLEALGEKEHEVFEPHTKAFFEAPFPELEFSYRFIFSRIEEFHFTWPEL</sequence>
<gene>
    <name evidence="2" type="ORF">Verru16b_03053</name>
</gene>
<dbReference type="STRING" id="1838286.Verru16b_03053"/>
<evidence type="ECO:0000313" key="2">
    <source>
        <dbReference type="EMBL" id="AOS45962.1"/>
    </source>
</evidence>
<feature type="domain" description="DNA mimic protein DMP19 C-terminal" evidence="1">
    <location>
        <begin position="90"/>
        <end position="188"/>
    </location>
</feature>
<accession>A0A1D8AYI8</accession>
<name>A0A1D8AYI8_9BACT</name>
<evidence type="ECO:0000259" key="1">
    <source>
        <dbReference type="Pfam" id="PF14300"/>
    </source>
</evidence>
<dbReference type="InterPro" id="IPR025402">
    <property type="entry name" value="DMP19_C"/>
</dbReference>
<dbReference type="OrthoDB" id="2216871at2"/>
<reference evidence="2 3" key="1">
    <citation type="submission" date="2016-06" db="EMBL/GenBank/DDBJ databases">
        <title>Three novel species with peptidoglycan cell walls form the new genus Lacunisphaera gen. nov. in the family Opitutaceae of the verrucomicrobial subdivision 4.</title>
        <authorList>
            <person name="Rast P."/>
            <person name="Gloeckner I."/>
            <person name="Jogler M."/>
            <person name="Boedeker C."/>
            <person name="Jeske O."/>
            <person name="Wiegand S."/>
            <person name="Reinhardt R."/>
            <person name="Schumann P."/>
            <person name="Rohde M."/>
            <person name="Spring S."/>
            <person name="Gloeckner F.O."/>
            <person name="Jogler C."/>
        </authorList>
    </citation>
    <scope>NUCLEOTIDE SEQUENCE [LARGE SCALE GENOMIC DNA]</scope>
    <source>
        <strain evidence="2 3">IG16b</strain>
    </source>
</reference>
<protein>
    <recommendedName>
        <fullName evidence="1">DNA mimic protein DMP19 C-terminal domain-containing protein</fullName>
    </recommendedName>
</protein>
<evidence type="ECO:0000313" key="3">
    <source>
        <dbReference type="Proteomes" id="UP000095228"/>
    </source>
</evidence>
<dbReference type="KEGG" id="obg:Verru16b_03053"/>
<dbReference type="Gene3D" id="1.20.1420.60">
    <property type="match status" value="1"/>
</dbReference>
<dbReference type="Pfam" id="PF14300">
    <property type="entry name" value="DMP19"/>
    <property type="match status" value="1"/>
</dbReference>
<dbReference type="Proteomes" id="UP000095228">
    <property type="component" value="Chromosome"/>
</dbReference>
<organism evidence="2 3">
    <name type="scientific">Lacunisphaera limnophila</name>
    <dbReference type="NCBI Taxonomy" id="1838286"/>
    <lineage>
        <taxon>Bacteria</taxon>
        <taxon>Pseudomonadati</taxon>
        <taxon>Verrucomicrobiota</taxon>
        <taxon>Opitutia</taxon>
        <taxon>Opitutales</taxon>
        <taxon>Opitutaceae</taxon>
        <taxon>Lacunisphaera</taxon>
    </lineage>
</organism>
<dbReference type="AlphaFoldDB" id="A0A1D8AYI8"/>
<dbReference type="RefSeq" id="WP_069963063.1">
    <property type="nucleotide sequence ID" value="NZ_CP016094.1"/>
</dbReference>
<dbReference type="EMBL" id="CP016094">
    <property type="protein sequence ID" value="AOS45962.1"/>
    <property type="molecule type" value="Genomic_DNA"/>
</dbReference>
<proteinExistence type="predicted"/>
<keyword evidence="3" id="KW-1185">Reference proteome</keyword>